<comment type="similarity">
    <text evidence="2">Belongs to the ABC-4 integral membrane protein family. LolC/E subfamily.</text>
</comment>
<evidence type="ECO:0000256" key="4">
    <source>
        <dbReference type="ARBA" id="ARBA00022692"/>
    </source>
</evidence>
<keyword evidence="3" id="KW-1003">Cell membrane</keyword>
<keyword evidence="6 7" id="KW-0472">Membrane</keyword>
<feature type="transmembrane region" description="Helical" evidence="7">
    <location>
        <begin position="274"/>
        <end position="297"/>
    </location>
</feature>
<evidence type="ECO:0000256" key="6">
    <source>
        <dbReference type="ARBA" id="ARBA00023136"/>
    </source>
</evidence>
<proteinExistence type="inferred from homology"/>
<keyword evidence="4 7" id="KW-0812">Transmembrane</keyword>
<feature type="transmembrane region" description="Helical" evidence="7">
    <location>
        <begin position="365"/>
        <end position="389"/>
    </location>
</feature>
<evidence type="ECO:0000313" key="11">
    <source>
        <dbReference type="Proteomes" id="UP000462014"/>
    </source>
</evidence>
<feature type="transmembrane region" description="Helical" evidence="7">
    <location>
        <begin position="22"/>
        <end position="45"/>
    </location>
</feature>
<evidence type="ECO:0000256" key="3">
    <source>
        <dbReference type="ARBA" id="ARBA00022475"/>
    </source>
</evidence>
<dbReference type="GO" id="GO:0044874">
    <property type="term" value="P:lipoprotein localization to outer membrane"/>
    <property type="evidence" value="ECO:0007669"/>
    <property type="project" value="TreeGrafter"/>
</dbReference>
<reference evidence="10 11" key="1">
    <citation type="submission" date="2019-12" db="EMBL/GenBank/DDBJ databases">
        <title>Mucilaginibacter sp. HMF7410 genome sequencing and assembly.</title>
        <authorList>
            <person name="Kang H."/>
            <person name="Cha I."/>
            <person name="Kim H."/>
            <person name="Joh K."/>
        </authorList>
    </citation>
    <scope>NUCLEOTIDE SEQUENCE [LARGE SCALE GENOMIC DNA]</scope>
    <source>
        <strain evidence="10 11">HMF7410</strain>
    </source>
</reference>
<dbReference type="InterPro" id="IPR003838">
    <property type="entry name" value="ABC3_permease_C"/>
</dbReference>
<comment type="caution">
    <text evidence="10">The sequence shown here is derived from an EMBL/GenBank/DDBJ whole genome shotgun (WGS) entry which is preliminary data.</text>
</comment>
<dbReference type="GO" id="GO:0098797">
    <property type="term" value="C:plasma membrane protein complex"/>
    <property type="evidence" value="ECO:0007669"/>
    <property type="project" value="TreeGrafter"/>
</dbReference>
<keyword evidence="11" id="KW-1185">Reference proteome</keyword>
<accession>A0A7K1T0Z2</accession>
<evidence type="ECO:0000259" key="9">
    <source>
        <dbReference type="Pfam" id="PF12704"/>
    </source>
</evidence>
<evidence type="ECO:0000256" key="5">
    <source>
        <dbReference type="ARBA" id="ARBA00022989"/>
    </source>
</evidence>
<dbReference type="Proteomes" id="UP000462014">
    <property type="component" value="Unassembled WGS sequence"/>
</dbReference>
<dbReference type="PANTHER" id="PTHR30489:SF0">
    <property type="entry name" value="LIPOPROTEIN-RELEASING SYSTEM TRANSMEMBRANE PROTEIN LOLE"/>
    <property type="match status" value="1"/>
</dbReference>
<dbReference type="AlphaFoldDB" id="A0A7K1T0Z2"/>
<evidence type="ECO:0000256" key="2">
    <source>
        <dbReference type="ARBA" id="ARBA00005236"/>
    </source>
</evidence>
<organism evidence="10 11">
    <name type="scientific">Mucilaginibacter arboris</name>
    <dbReference type="NCBI Taxonomy" id="2682090"/>
    <lineage>
        <taxon>Bacteria</taxon>
        <taxon>Pseudomonadati</taxon>
        <taxon>Bacteroidota</taxon>
        <taxon>Sphingobacteriia</taxon>
        <taxon>Sphingobacteriales</taxon>
        <taxon>Sphingobacteriaceae</taxon>
        <taxon>Mucilaginibacter</taxon>
    </lineage>
</organism>
<evidence type="ECO:0000256" key="7">
    <source>
        <dbReference type="SAM" id="Phobius"/>
    </source>
</evidence>
<dbReference type="InterPro" id="IPR051447">
    <property type="entry name" value="Lipoprotein-release_system"/>
</dbReference>
<evidence type="ECO:0000259" key="8">
    <source>
        <dbReference type="Pfam" id="PF02687"/>
    </source>
</evidence>
<dbReference type="Pfam" id="PF12704">
    <property type="entry name" value="MacB_PCD"/>
    <property type="match status" value="1"/>
</dbReference>
<feature type="transmembrane region" description="Helical" evidence="7">
    <location>
        <begin position="318"/>
        <end position="345"/>
    </location>
</feature>
<comment type="subcellular location">
    <subcellularLocation>
        <location evidence="1">Cell membrane</location>
        <topology evidence="1">Multi-pass membrane protein</topology>
    </subcellularLocation>
</comment>
<dbReference type="EMBL" id="WPIK01000019">
    <property type="protein sequence ID" value="MVN23191.1"/>
    <property type="molecule type" value="Genomic_DNA"/>
</dbReference>
<dbReference type="PANTHER" id="PTHR30489">
    <property type="entry name" value="LIPOPROTEIN-RELEASING SYSTEM TRANSMEMBRANE PROTEIN LOLE"/>
    <property type="match status" value="1"/>
</dbReference>
<sequence length="406" mass="45884">MNIATFIAGRISFRSKRTFSKMIVRIAITGIMLGLGVMILSLAIVKGFKQEIREKVRGFSGDIQIVKYDLNVSYENSPFTADPALLRQITTNNAFTHLSAFATKPAIIKANDAIEGVVLKGVDQTYNWSFFKKNMSSGRVLDFKDSVEAQKQIMISQFTADRLKLKVGDDFLMYFVQQPLRKRKFKIVGIFNVGVEEVDKTFVIGSLSLIRRLNDWKPNEVGGYELQIPDFNHLEQSETALNNFLPIELKSFTVEQFYPTIFEWLSLLDINTQVILVLMLIVAVINMISALLIMILERTNMIGILKAMGANNWSIQQMFLLNALYLIGAGLVLGNLFGVGISYFQNYTHFFKLDQASYYMNFVPIQLHLMDVLLLNIGTLVVCVLVLLIPSMLVSSISPVKAIRFK</sequence>
<feature type="domain" description="ABC3 transporter permease C-terminal" evidence="8">
    <location>
        <begin position="274"/>
        <end position="399"/>
    </location>
</feature>
<dbReference type="RefSeq" id="WP_157569189.1">
    <property type="nucleotide sequence ID" value="NZ_WPIK01000019.1"/>
</dbReference>
<dbReference type="Pfam" id="PF02687">
    <property type="entry name" value="FtsX"/>
    <property type="match status" value="1"/>
</dbReference>
<name>A0A7K1T0Z2_9SPHI</name>
<keyword evidence="5 7" id="KW-1133">Transmembrane helix</keyword>
<evidence type="ECO:0000313" key="10">
    <source>
        <dbReference type="EMBL" id="MVN23191.1"/>
    </source>
</evidence>
<dbReference type="InterPro" id="IPR025857">
    <property type="entry name" value="MacB_PCD"/>
</dbReference>
<evidence type="ECO:0000256" key="1">
    <source>
        <dbReference type="ARBA" id="ARBA00004651"/>
    </source>
</evidence>
<feature type="domain" description="MacB-like periplasmic core" evidence="9">
    <location>
        <begin position="26"/>
        <end position="193"/>
    </location>
</feature>
<gene>
    <name evidence="10" type="ORF">GO621_16830</name>
</gene>
<protein>
    <submittedName>
        <fullName evidence="10">FtsX-like permease family protein</fullName>
    </submittedName>
</protein>